<feature type="transmembrane region" description="Helical" evidence="1">
    <location>
        <begin position="59"/>
        <end position="77"/>
    </location>
</feature>
<dbReference type="EMBL" id="CP041666">
    <property type="protein sequence ID" value="QDP39503.1"/>
    <property type="molecule type" value="Genomic_DNA"/>
</dbReference>
<feature type="transmembrane region" description="Helical" evidence="1">
    <location>
        <begin position="83"/>
        <end position="101"/>
    </location>
</feature>
<proteinExistence type="predicted"/>
<evidence type="ECO:0000313" key="2">
    <source>
        <dbReference type="EMBL" id="QDP39503.1"/>
    </source>
</evidence>
<feature type="transmembrane region" description="Helical" evidence="1">
    <location>
        <begin position="33"/>
        <end position="50"/>
    </location>
</feature>
<dbReference type="AlphaFoldDB" id="A0A516KDL0"/>
<accession>A0A516KDL0</accession>
<dbReference type="OrthoDB" id="2360867at2"/>
<keyword evidence="1" id="KW-1133">Transmembrane helix</keyword>
<feature type="transmembrane region" description="Helical" evidence="1">
    <location>
        <begin position="7"/>
        <end position="27"/>
    </location>
</feature>
<keyword evidence="3" id="KW-1185">Reference proteome</keyword>
<dbReference type="KEGG" id="aqt:FN924_04520"/>
<evidence type="ECO:0000313" key="3">
    <source>
        <dbReference type="Proteomes" id="UP000315215"/>
    </source>
</evidence>
<feature type="transmembrane region" description="Helical" evidence="1">
    <location>
        <begin position="161"/>
        <end position="180"/>
    </location>
</feature>
<gene>
    <name evidence="2" type="ORF">FN924_04520</name>
</gene>
<feature type="transmembrane region" description="Helical" evidence="1">
    <location>
        <begin position="108"/>
        <end position="129"/>
    </location>
</feature>
<dbReference type="RefSeq" id="WP_143892253.1">
    <property type="nucleotide sequence ID" value="NZ_CP041666.1"/>
</dbReference>
<name>A0A516KDL0_9BACI</name>
<dbReference type="Proteomes" id="UP000315215">
    <property type="component" value="Chromosome"/>
</dbReference>
<feature type="transmembrane region" description="Helical" evidence="1">
    <location>
        <begin position="135"/>
        <end position="154"/>
    </location>
</feature>
<reference evidence="2 3" key="1">
    <citation type="submission" date="2019-07" db="EMBL/GenBank/DDBJ databases">
        <authorList>
            <person name="Li J."/>
        </authorList>
    </citation>
    <scope>NUCLEOTIDE SEQUENCE [LARGE SCALE GENOMIC DNA]</scope>
    <source>
        <strain evidence="2 3">TKL69</strain>
    </source>
</reference>
<keyword evidence="1" id="KW-0472">Membrane</keyword>
<keyword evidence="1" id="KW-0812">Transmembrane</keyword>
<feature type="transmembrane region" description="Helical" evidence="1">
    <location>
        <begin position="186"/>
        <end position="205"/>
    </location>
</feature>
<protein>
    <submittedName>
        <fullName evidence="2">Uncharacterized protein</fullName>
    </submittedName>
</protein>
<sequence>MKKYDVAFAVAGSLMTIIFILLVNYLTSPNYHWFIYPCFALLFWPVSVYASKQRNHAKLAFLHSLLIIAFLVIQNYLETPKYPWFLYAVFPILWWPILTSLGKRAGHLSVAILGSSSIIIYYVVLNVFLAPGFPWAIFPAFVVLWWPLSIYHARRRTFKKFSIHASILIAVFFVTVNAMTTPNEIWAVYPIFGTLWWPLSMYHFAR</sequence>
<evidence type="ECO:0000256" key="1">
    <source>
        <dbReference type="SAM" id="Phobius"/>
    </source>
</evidence>
<organism evidence="2 3">
    <name type="scientific">Radiobacillus deserti</name>
    <dbReference type="NCBI Taxonomy" id="2594883"/>
    <lineage>
        <taxon>Bacteria</taxon>
        <taxon>Bacillati</taxon>
        <taxon>Bacillota</taxon>
        <taxon>Bacilli</taxon>
        <taxon>Bacillales</taxon>
        <taxon>Bacillaceae</taxon>
        <taxon>Radiobacillus</taxon>
    </lineage>
</organism>